<comment type="caution">
    <text evidence="1">The sequence shown here is derived from an EMBL/GenBank/DDBJ whole genome shotgun (WGS) entry which is preliminary data.</text>
</comment>
<name>A0AAV4AJ24_9GAST</name>
<dbReference type="AlphaFoldDB" id="A0AAV4AJ24"/>
<accession>A0AAV4AJ24</accession>
<keyword evidence="2" id="KW-1185">Reference proteome</keyword>
<organism evidence="1 2">
    <name type="scientific">Plakobranchus ocellatus</name>
    <dbReference type="NCBI Taxonomy" id="259542"/>
    <lineage>
        <taxon>Eukaryota</taxon>
        <taxon>Metazoa</taxon>
        <taxon>Spiralia</taxon>
        <taxon>Lophotrochozoa</taxon>
        <taxon>Mollusca</taxon>
        <taxon>Gastropoda</taxon>
        <taxon>Heterobranchia</taxon>
        <taxon>Euthyneura</taxon>
        <taxon>Panpulmonata</taxon>
        <taxon>Sacoglossa</taxon>
        <taxon>Placobranchoidea</taxon>
        <taxon>Plakobranchidae</taxon>
        <taxon>Plakobranchus</taxon>
    </lineage>
</organism>
<reference evidence="1 2" key="1">
    <citation type="journal article" date="2021" name="Elife">
        <title>Chloroplast acquisition without the gene transfer in kleptoplastic sea slugs, Plakobranchus ocellatus.</title>
        <authorList>
            <person name="Maeda T."/>
            <person name="Takahashi S."/>
            <person name="Yoshida T."/>
            <person name="Shimamura S."/>
            <person name="Takaki Y."/>
            <person name="Nagai Y."/>
            <person name="Toyoda A."/>
            <person name="Suzuki Y."/>
            <person name="Arimoto A."/>
            <person name="Ishii H."/>
            <person name="Satoh N."/>
            <person name="Nishiyama T."/>
            <person name="Hasebe M."/>
            <person name="Maruyama T."/>
            <person name="Minagawa J."/>
            <person name="Obokata J."/>
            <person name="Shigenobu S."/>
        </authorList>
    </citation>
    <scope>NUCLEOTIDE SEQUENCE [LARGE SCALE GENOMIC DNA]</scope>
</reference>
<proteinExistence type="predicted"/>
<gene>
    <name evidence="1" type="ORF">PoB_003275900</name>
</gene>
<dbReference type="Proteomes" id="UP000735302">
    <property type="component" value="Unassembled WGS sequence"/>
</dbReference>
<dbReference type="EMBL" id="BLXT01003769">
    <property type="protein sequence ID" value="GFO06254.1"/>
    <property type="molecule type" value="Genomic_DNA"/>
</dbReference>
<protein>
    <submittedName>
        <fullName evidence="1">Uncharacterized protein</fullName>
    </submittedName>
</protein>
<evidence type="ECO:0000313" key="1">
    <source>
        <dbReference type="EMBL" id="GFO06254.1"/>
    </source>
</evidence>
<evidence type="ECO:0000313" key="2">
    <source>
        <dbReference type="Proteomes" id="UP000735302"/>
    </source>
</evidence>
<sequence length="175" mass="20381">MSFNPCTLTQNLCLACNSFHYRYYYCQIALSSQTESISSSFRDSPLPHRNLSSEELHCSQKYEFSCRWVKLTFQDRENLAKELATYRLEFISAECYTASSNTRQEAVIQGKRGVRTVHTRQSRCFCCIAEFTRIASRLSLPWVWIPGVCRSCKRQHVQGCTCKRPRHRLLCQRSG</sequence>